<keyword evidence="13" id="KW-0175">Coiled coil</keyword>
<evidence type="ECO:0000256" key="9">
    <source>
        <dbReference type="ARBA" id="ARBA00023065"/>
    </source>
</evidence>
<evidence type="ECO:0000256" key="13">
    <source>
        <dbReference type="SAM" id="Coils"/>
    </source>
</evidence>
<gene>
    <name evidence="15" type="ORF">NDI37_08075</name>
</gene>
<proteinExistence type="inferred from homology"/>
<feature type="transmembrane region" description="Helical" evidence="12">
    <location>
        <begin position="239"/>
        <end position="261"/>
    </location>
</feature>
<evidence type="ECO:0000313" key="16">
    <source>
        <dbReference type="Proteomes" id="UP001442494"/>
    </source>
</evidence>
<comment type="caution">
    <text evidence="15">The sequence shown here is derived from an EMBL/GenBank/DDBJ whole genome shotgun (WGS) entry which is preliminary data.</text>
</comment>
<evidence type="ECO:0000313" key="15">
    <source>
        <dbReference type="EMBL" id="MEP0864425.1"/>
    </source>
</evidence>
<evidence type="ECO:0000256" key="12">
    <source>
        <dbReference type="RuleBase" id="RU366002"/>
    </source>
</evidence>
<feature type="transmembrane region" description="Helical" evidence="12">
    <location>
        <begin position="310"/>
        <end position="330"/>
    </location>
</feature>
<dbReference type="EMBL" id="JAMPKK010000013">
    <property type="protein sequence ID" value="MEP0864425.1"/>
    <property type="molecule type" value="Genomic_DNA"/>
</dbReference>
<feature type="coiled-coil region" evidence="13">
    <location>
        <begin position="451"/>
        <end position="485"/>
    </location>
</feature>
<feature type="transmembrane region" description="Helical" evidence="12">
    <location>
        <begin position="281"/>
        <end position="298"/>
    </location>
</feature>
<sequence>MVIETTLDEASIKQSLEQFLLVLSISLSVATLSRIFSWLRQIPYTLLLVIVGLFLAFVDVRLVNLSPELILEIFLPPLLFEAAWNIRWRELKDDLFPVTLFAIVGVIISVVGIAFPLNWLTGLPLTTALLVGACLSATDPVSVVALFRELGAGKRLTMLMEGESLFNDGVAVVAFTLLVGIPLGTNEFALDTTVASFLVFVGVGIGIGSLIGFGISYLTQRFDLPLVEQSLTLVSAYGTYLITEELGGSGVIGVVTVGVILGNFGSRIGMNPRTRLLVSEFWEFLAFFVNSIVFLLIGDQIRYSRLVDNFGLIAVTIGAVLLTRAIAIYGLSALSNWLVKSQIGWRDQTILWWGGLRGSVSIALAVSVPIILPGREEIIDMVFGVVLFTLLVQGLTTQWFLERLGLVGDQPIRQQYSEAIARRVALNRVLNYLLEAGKELEIDQEFYRYELNLVQGQLKSIEEEIEKLQNQYPQLRSLNMQQLREKLLDIEADTYAELIRAGRLNNQLSPVLQEILAESTEDERE</sequence>
<reference evidence="15 16" key="1">
    <citation type="submission" date="2022-04" db="EMBL/GenBank/DDBJ databases">
        <title>Positive selection, recombination, and allopatry shape intraspecific diversity of widespread and dominant cyanobacteria.</title>
        <authorList>
            <person name="Wei J."/>
            <person name="Shu W."/>
            <person name="Hu C."/>
        </authorList>
    </citation>
    <scope>NUCLEOTIDE SEQUENCE [LARGE SCALE GENOMIC DNA]</scope>
    <source>
        <strain evidence="15 16">GB2-A5</strain>
    </source>
</reference>
<evidence type="ECO:0000256" key="11">
    <source>
        <dbReference type="ARBA" id="ARBA00023201"/>
    </source>
</evidence>
<protein>
    <submittedName>
        <fullName evidence="15">Na+/H+ antiporter</fullName>
    </submittedName>
</protein>
<keyword evidence="6 12" id="KW-0812">Transmembrane</keyword>
<feature type="domain" description="Cation/H+ exchanger transmembrane" evidence="14">
    <location>
        <begin position="28"/>
        <end position="402"/>
    </location>
</feature>
<keyword evidence="5 12" id="KW-1003">Cell membrane</keyword>
<evidence type="ECO:0000259" key="14">
    <source>
        <dbReference type="Pfam" id="PF00999"/>
    </source>
</evidence>
<dbReference type="Pfam" id="PF00999">
    <property type="entry name" value="Na_H_Exchanger"/>
    <property type="match status" value="1"/>
</dbReference>
<dbReference type="PANTHER" id="PTHR10110">
    <property type="entry name" value="SODIUM/HYDROGEN EXCHANGER"/>
    <property type="match status" value="1"/>
</dbReference>
<dbReference type="Proteomes" id="UP001442494">
    <property type="component" value="Unassembled WGS sequence"/>
</dbReference>
<keyword evidence="16" id="KW-1185">Reference proteome</keyword>
<dbReference type="Gene3D" id="6.10.140.1330">
    <property type="match status" value="1"/>
</dbReference>
<name>A0ABV0JMC1_9CYAN</name>
<dbReference type="InterPro" id="IPR004709">
    <property type="entry name" value="NaH_exchanger"/>
</dbReference>
<evidence type="ECO:0000256" key="4">
    <source>
        <dbReference type="ARBA" id="ARBA00022449"/>
    </source>
</evidence>
<accession>A0ABV0JMC1</accession>
<feature type="transmembrane region" description="Helical" evidence="12">
    <location>
        <begin position="44"/>
        <end position="63"/>
    </location>
</feature>
<keyword evidence="4 12" id="KW-0050">Antiport</keyword>
<keyword evidence="3 12" id="KW-0813">Transport</keyword>
<evidence type="ECO:0000256" key="10">
    <source>
        <dbReference type="ARBA" id="ARBA00023136"/>
    </source>
</evidence>
<dbReference type="NCBIfam" id="TIGR00831">
    <property type="entry name" value="a_cpa1"/>
    <property type="match status" value="1"/>
</dbReference>
<dbReference type="InterPro" id="IPR018422">
    <property type="entry name" value="Cation/H_exchanger_CPA1"/>
</dbReference>
<feature type="transmembrane region" description="Helical" evidence="12">
    <location>
        <begin position="125"/>
        <end position="147"/>
    </location>
</feature>
<dbReference type="PANTHER" id="PTHR10110:SF195">
    <property type="entry name" value="NA(+)_H(+) ANTIPORTER NHAS2"/>
    <property type="match status" value="1"/>
</dbReference>
<feature type="transmembrane region" description="Helical" evidence="12">
    <location>
        <begin position="197"/>
        <end position="218"/>
    </location>
</feature>
<dbReference type="InterPro" id="IPR006153">
    <property type="entry name" value="Cation/H_exchanger_TM"/>
</dbReference>
<evidence type="ECO:0000256" key="5">
    <source>
        <dbReference type="ARBA" id="ARBA00022475"/>
    </source>
</evidence>
<comment type="function">
    <text evidence="12">Na(+)/H(+) antiporter that extrudes sodium in exchange for external protons.</text>
</comment>
<keyword evidence="10 12" id="KW-0472">Membrane</keyword>
<feature type="transmembrane region" description="Helical" evidence="12">
    <location>
        <begin position="19"/>
        <end position="37"/>
    </location>
</feature>
<evidence type="ECO:0000256" key="3">
    <source>
        <dbReference type="ARBA" id="ARBA00022448"/>
    </source>
</evidence>
<evidence type="ECO:0000256" key="8">
    <source>
        <dbReference type="ARBA" id="ARBA00023053"/>
    </source>
</evidence>
<feature type="transmembrane region" description="Helical" evidence="12">
    <location>
        <begin position="168"/>
        <end position="185"/>
    </location>
</feature>
<keyword evidence="9 12" id="KW-0406">Ion transport</keyword>
<dbReference type="PRINTS" id="PR01084">
    <property type="entry name" value="NAHEXCHNGR"/>
</dbReference>
<feature type="transmembrane region" description="Helical" evidence="12">
    <location>
        <begin position="98"/>
        <end position="119"/>
    </location>
</feature>
<dbReference type="InterPro" id="IPR004705">
    <property type="entry name" value="Cation/H_exchanger_CPA1_bac"/>
</dbReference>
<evidence type="ECO:0000256" key="6">
    <source>
        <dbReference type="ARBA" id="ARBA00022692"/>
    </source>
</evidence>
<feature type="transmembrane region" description="Helical" evidence="12">
    <location>
        <begin position="350"/>
        <end position="372"/>
    </location>
</feature>
<evidence type="ECO:0000256" key="1">
    <source>
        <dbReference type="ARBA" id="ARBA00004651"/>
    </source>
</evidence>
<evidence type="ECO:0000256" key="7">
    <source>
        <dbReference type="ARBA" id="ARBA00022989"/>
    </source>
</evidence>
<feature type="transmembrane region" description="Helical" evidence="12">
    <location>
        <begin position="379"/>
        <end position="401"/>
    </location>
</feature>
<comment type="similarity">
    <text evidence="2 12">Belongs to the monovalent cation:proton antiporter 1 (CPA1) transporter (TC 2.A.36) family.</text>
</comment>
<evidence type="ECO:0000256" key="2">
    <source>
        <dbReference type="ARBA" id="ARBA00007367"/>
    </source>
</evidence>
<keyword evidence="7 12" id="KW-1133">Transmembrane helix</keyword>
<keyword evidence="11 12" id="KW-0739">Sodium transport</keyword>
<comment type="subcellular location">
    <subcellularLocation>
        <location evidence="1 12">Cell membrane</location>
        <topology evidence="1 12">Multi-pass membrane protein</topology>
    </subcellularLocation>
</comment>
<organism evidence="15 16">
    <name type="scientific">Funiculus sociatus GB2-A5</name>
    <dbReference type="NCBI Taxonomy" id="2933946"/>
    <lineage>
        <taxon>Bacteria</taxon>
        <taxon>Bacillati</taxon>
        <taxon>Cyanobacteriota</taxon>
        <taxon>Cyanophyceae</taxon>
        <taxon>Coleofasciculales</taxon>
        <taxon>Coleofasciculaceae</taxon>
        <taxon>Funiculus</taxon>
    </lineage>
</organism>
<keyword evidence="8 12" id="KW-0915">Sodium</keyword>
<dbReference type="RefSeq" id="WP_190424016.1">
    <property type="nucleotide sequence ID" value="NZ_JAMPKK010000013.1"/>
</dbReference>